<evidence type="ECO:0000256" key="4">
    <source>
        <dbReference type="ARBA" id="ARBA00022840"/>
    </source>
</evidence>
<organism evidence="10 11">
    <name type="scientific">Euplotes crassus</name>
    <dbReference type="NCBI Taxonomy" id="5936"/>
    <lineage>
        <taxon>Eukaryota</taxon>
        <taxon>Sar</taxon>
        <taxon>Alveolata</taxon>
        <taxon>Ciliophora</taxon>
        <taxon>Intramacronucleata</taxon>
        <taxon>Spirotrichea</taxon>
        <taxon>Hypotrichia</taxon>
        <taxon>Euplotida</taxon>
        <taxon>Euplotidae</taxon>
        <taxon>Moneuplotes</taxon>
    </lineage>
</organism>
<keyword evidence="4 6" id="KW-0067">ATP-binding</keyword>
<dbReference type="GO" id="GO:0003777">
    <property type="term" value="F:microtubule motor activity"/>
    <property type="evidence" value="ECO:0007669"/>
    <property type="project" value="InterPro"/>
</dbReference>
<feature type="region of interest" description="Disordered" evidence="8">
    <location>
        <begin position="1426"/>
        <end position="1446"/>
    </location>
</feature>
<comment type="subcellular location">
    <subcellularLocation>
        <location evidence="1">Cytoplasm</location>
    </subcellularLocation>
</comment>
<evidence type="ECO:0000259" key="9">
    <source>
        <dbReference type="PROSITE" id="PS50067"/>
    </source>
</evidence>
<comment type="similarity">
    <text evidence="6">Belongs to the TRAFAC class myosin-kinesin ATPase superfamily. Kinesin family.</text>
</comment>
<keyword evidence="6" id="KW-0505">Motor protein</keyword>
<dbReference type="EMBL" id="CAMPGE010025852">
    <property type="protein sequence ID" value="CAI2383570.1"/>
    <property type="molecule type" value="Genomic_DNA"/>
</dbReference>
<dbReference type="InterPro" id="IPR027640">
    <property type="entry name" value="Kinesin-like_fam"/>
</dbReference>
<dbReference type="InterPro" id="IPR001752">
    <property type="entry name" value="Kinesin_motor_dom"/>
</dbReference>
<feature type="coiled-coil region" evidence="7">
    <location>
        <begin position="713"/>
        <end position="774"/>
    </location>
</feature>
<dbReference type="GO" id="GO:0008017">
    <property type="term" value="F:microtubule binding"/>
    <property type="evidence" value="ECO:0007669"/>
    <property type="project" value="InterPro"/>
</dbReference>
<dbReference type="InterPro" id="IPR019821">
    <property type="entry name" value="Kinesin_motor_CS"/>
</dbReference>
<proteinExistence type="inferred from homology"/>
<feature type="region of interest" description="Disordered" evidence="8">
    <location>
        <begin position="1073"/>
        <end position="1112"/>
    </location>
</feature>
<feature type="region of interest" description="Disordered" evidence="8">
    <location>
        <begin position="1026"/>
        <end position="1058"/>
    </location>
</feature>
<evidence type="ECO:0000256" key="6">
    <source>
        <dbReference type="PROSITE-ProRule" id="PRU00283"/>
    </source>
</evidence>
<dbReference type="PROSITE" id="PS50067">
    <property type="entry name" value="KINESIN_MOTOR_2"/>
    <property type="match status" value="1"/>
</dbReference>
<evidence type="ECO:0000256" key="1">
    <source>
        <dbReference type="ARBA" id="ARBA00004496"/>
    </source>
</evidence>
<evidence type="ECO:0000256" key="2">
    <source>
        <dbReference type="ARBA" id="ARBA00022490"/>
    </source>
</evidence>
<dbReference type="GO" id="GO:0007052">
    <property type="term" value="P:mitotic spindle organization"/>
    <property type="evidence" value="ECO:0007669"/>
    <property type="project" value="TreeGrafter"/>
</dbReference>
<name>A0AAD2D8L2_EUPCR</name>
<dbReference type="GO" id="GO:0005875">
    <property type="term" value="C:microtubule associated complex"/>
    <property type="evidence" value="ECO:0007669"/>
    <property type="project" value="TreeGrafter"/>
</dbReference>
<dbReference type="CDD" id="cd00106">
    <property type="entry name" value="KISc"/>
    <property type="match status" value="1"/>
</dbReference>
<comment type="caution">
    <text evidence="10">The sequence shown here is derived from an EMBL/GenBank/DDBJ whole genome shotgun (WGS) entry which is preliminary data.</text>
</comment>
<dbReference type="SUPFAM" id="SSF52540">
    <property type="entry name" value="P-loop containing nucleoside triphosphate hydrolases"/>
    <property type="match status" value="1"/>
</dbReference>
<feature type="region of interest" description="Disordered" evidence="8">
    <location>
        <begin position="1640"/>
        <end position="1667"/>
    </location>
</feature>
<accession>A0AAD2D8L2</accession>
<evidence type="ECO:0000313" key="10">
    <source>
        <dbReference type="EMBL" id="CAI2383570.1"/>
    </source>
</evidence>
<feature type="region of interest" description="Disordered" evidence="8">
    <location>
        <begin position="1581"/>
        <end position="1604"/>
    </location>
</feature>
<dbReference type="SMART" id="SM00129">
    <property type="entry name" value="KISc"/>
    <property type="match status" value="1"/>
</dbReference>
<dbReference type="Pfam" id="PF00225">
    <property type="entry name" value="Kinesin"/>
    <property type="match status" value="1"/>
</dbReference>
<dbReference type="Proteomes" id="UP001295684">
    <property type="component" value="Unassembled WGS sequence"/>
</dbReference>
<dbReference type="PANTHER" id="PTHR47969:SF15">
    <property type="entry name" value="CHROMOSOME-ASSOCIATED KINESIN KIF4A-RELATED"/>
    <property type="match status" value="1"/>
</dbReference>
<evidence type="ECO:0000256" key="7">
    <source>
        <dbReference type="SAM" id="Coils"/>
    </source>
</evidence>
<keyword evidence="2" id="KW-0963">Cytoplasm</keyword>
<keyword evidence="3 6" id="KW-0547">Nucleotide-binding</keyword>
<evidence type="ECO:0000256" key="8">
    <source>
        <dbReference type="SAM" id="MobiDB-lite"/>
    </source>
</evidence>
<reference evidence="10" key="1">
    <citation type="submission" date="2023-07" db="EMBL/GenBank/DDBJ databases">
        <authorList>
            <consortium name="AG Swart"/>
            <person name="Singh M."/>
            <person name="Singh A."/>
            <person name="Seah K."/>
            <person name="Emmerich C."/>
        </authorList>
    </citation>
    <scope>NUCLEOTIDE SEQUENCE</scope>
    <source>
        <strain evidence="10">DP1</strain>
    </source>
</reference>
<dbReference type="GO" id="GO:0005737">
    <property type="term" value="C:cytoplasm"/>
    <property type="evidence" value="ECO:0007669"/>
    <property type="project" value="UniProtKB-SubCell"/>
</dbReference>
<dbReference type="GO" id="GO:0005524">
    <property type="term" value="F:ATP binding"/>
    <property type="evidence" value="ECO:0007669"/>
    <property type="project" value="UniProtKB-UniRule"/>
</dbReference>
<dbReference type="PRINTS" id="PR00380">
    <property type="entry name" value="KINESINHEAVY"/>
</dbReference>
<dbReference type="GO" id="GO:0007018">
    <property type="term" value="P:microtubule-based movement"/>
    <property type="evidence" value="ECO:0007669"/>
    <property type="project" value="InterPro"/>
</dbReference>
<dbReference type="PANTHER" id="PTHR47969">
    <property type="entry name" value="CHROMOSOME-ASSOCIATED KINESIN KIF4A-RELATED"/>
    <property type="match status" value="1"/>
</dbReference>
<sequence length="1687" mass="194618">MTQNPIEALGQNLDLIQTQFPQLMKSLEENQESQLFGHNSNQDMENICERPSLVKESYHISDFRDFDCSKVIETSFGPSNFGNTQALHRTSQQSIPTEVCKEPNCIDHPYCRYMSNIDMDVSTKFNLYQSFKKKNHNFKVCVRIRPLAEDERRSKNSKKDSNICLNHDEYSIKLKGDKSTYDYAGKNSQGFYYDYVFGSPLKNQHVFEQSLLPMLPNIFEGFNVTCMAYGITGAGKTYTMLGNTMNQTHTRQSLVPVKGISELAMDYIFDFINLESTQKSTANLNSKNNVQYKIKISYLEVYNEQIRDLLREDKGINLIILEDAQHGMTVPGLKECEVKSSSEVLSLINKGNNRRTMASTHSNRFSSRSHAIIQISMERTQFLQEGATNEAESASVYSKLTLVDLAGSEKEDQEDCVQNKHRLEGSNINKSLLALGNCIKILSQLKSKAGKSNHKGKFVPYRDSKLTRLLKDSLGGNTKTLMLACVSPSYSHYEETLNTLKYAARARKIQNPAKRNVKSQKKSIAKVKKLIGELKMEIISIKTEIKKVQECEEPKNQICIVNTNRRNSFIEPNNYNFDSEDFLEILSYTKSACLEKKRLKTLKKFLKYELGHLIKSSEMTKEEHDIENKQQEIENNFQNLIISMKDRVRLAHNRKEITDAMAKQTNEDAAPYNVNLENLLEENTSALDTNLEKTEGLVNTLKSLRDITDEDNNKENQENLDFYNSKRVELKKQNTDLKEYLAQVKSKYSDDSEIQSLEAQKAQLKSMIAQKTKAHSDVQTNIHIVDSEIRETRKKAAGTINSLVIHFQTDILQKMKDKIDKLNEEQIRRSQLKLMEEQAKEQIENIAPEADLGSKPSRCICDDSNRDDNQEENPFEIYLEQNDGMESPKTRKQSTPLKLKGSFLQHEVKADIEEEQIEFLQKEKEEFQIELQKVKEREVLAQIERKRLQQELIQMQKNRIEEERQFQKDTIELENLRKMREEVQKDYEKQIELQNEIDEQIEAERKRKQELKELADNHILSNYLKEMDIENEEDKDETSRKSLCSLPSQDKSDSDDYSSLVDDIRTVYELQDEETLTQNEVETVIKKPTPAPDSEDSSESFEREGDNSIGLHERSSFEDIEGLEKTLSNLCPQFPINYVSKPSKRSPKKDCDTFIEKNTAINNLNESFLRCRMSSIHKSGKSFGSKCYSQKVSPKMSPKAHTLRLDNSDFGSFCSQSPTDDLKKTQKEIIIENLNSFSSKSGNSMREKESLIASPMNQLRITYLSDKFKDSDKESRKITKQKNFSEVNLLAPSLMNGYPRNGFSPTSSRKQAAKMYEPLKPLQKVSEKHVDIQSFKDPNKVKKQKKLKRNGRRKNRTRSKKFRELSSRGQFKYRGRTGFALIKKYRSKRRIESLKLRENSLGQRKIDGSSRSRNCSEEGFFETIKSQSSDCPSIPRSKSSKKSMPGIYTSKKLNEKFRQIKEAKNRRIQNTMQKIMKIHAHHDDQNQLSRKSSNAFCESVNLNNQSSNKNCKHCIVSSGTVSHQQSSERNFNFDTPKVSISDHDCVHGSRNRRMHKNMENYSRKDSECDFSNPEEIKSYSINSHGKLSPKSISEASKRNTGCRTQKPSFIEQKDDLHGRTFQKKGTKNTYNRQYLMPVSENPGVTKEKHNQHKISNKTTTYHTSTSSMNQNQKIYFESKDLYAVDPK</sequence>
<dbReference type="InterPro" id="IPR036961">
    <property type="entry name" value="Kinesin_motor_dom_sf"/>
</dbReference>
<dbReference type="PROSITE" id="PS00411">
    <property type="entry name" value="KINESIN_MOTOR_1"/>
    <property type="match status" value="1"/>
</dbReference>
<feature type="binding site" evidence="6">
    <location>
        <begin position="230"/>
        <end position="237"/>
    </location>
    <ligand>
        <name>ATP</name>
        <dbReference type="ChEBI" id="CHEBI:30616"/>
    </ligand>
</feature>
<dbReference type="InterPro" id="IPR027417">
    <property type="entry name" value="P-loop_NTPase"/>
</dbReference>
<evidence type="ECO:0000256" key="5">
    <source>
        <dbReference type="ARBA" id="ARBA00023054"/>
    </source>
</evidence>
<dbReference type="Gene3D" id="3.40.850.10">
    <property type="entry name" value="Kinesin motor domain"/>
    <property type="match status" value="1"/>
</dbReference>
<keyword evidence="11" id="KW-1185">Reference proteome</keyword>
<feature type="coiled-coil region" evidence="7">
    <location>
        <begin position="903"/>
        <end position="1014"/>
    </location>
</feature>
<feature type="compositionally biased region" description="Basic and acidic residues" evidence="8">
    <location>
        <begin position="1100"/>
        <end position="1112"/>
    </location>
</feature>
<feature type="coiled-coil region" evidence="7">
    <location>
        <begin position="805"/>
        <end position="842"/>
    </location>
</feature>
<keyword evidence="5 7" id="KW-0175">Coiled coil</keyword>
<feature type="domain" description="Kinesin motor" evidence="9">
    <location>
        <begin position="137"/>
        <end position="509"/>
    </location>
</feature>
<protein>
    <recommendedName>
        <fullName evidence="9">Kinesin motor domain-containing protein</fullName>
    </recommendedName>
</protein>
<feature type="region of interest" description="Disordered" evidence="8">
    <location>
        <begin position="1336"/>
        <end position="1364"/>
    </location>
</feature>
<gene>
    <name evidence="10" type="ORF">ECRASSUSDP1_LOCUS25075</name>
</gene>
<feature type="compositionally biased region" description="Polar residues" evidence="8">
    <location>
        <begin position="1656"/>
        <end position="1667"/>
    </location>
</feature>
<feature type="compositionally biased region" description="Basic residues" evidence="8">
    <location>
        <begin position="1341"/>
        <end position="1361"/>
    </location>
</feature>
<evidence type="ECO:0000256" key="3">
    <source>
        <dbReference type="ARBA" id="ARBA00022741"/>
    </source>
</evidence>
<evidence type="ECO:0000313" key="11">
    <source>
        <dbReference type="Proteomes" id="UP001295684"/>
    </source>
</evidence>
<dbReference type="GO" id="GO:0051231">
    <property type="term" value="P:spindle elongation"/>
    <property type="evidence" value="ECO:0007669"/>
    <property type="project" value="TreeGrafter"/>
</dbReference>